<gene>
    <name evidence="4" type="ORF">BdWA1_001732</name>
</gene>
<dbReference type="InterPro" id="IPR049069">
    <property type="entry name" value="MRB1590-like_C"/>
</dbReference>
<dbReference type="GeneID" id="94336030"/>
<evidence type="ECO:0000313" key="4">
    <source>
        <dbReference type="EMBL" id="KAK2196485.1"/>
    </source>
</evidence>
<dbReference type="KEGG" id="bdw:94336030"/>
<evidence type="ECO:0000259" key="2">
    <source>
        <dbReference type="Pfam" id="PF20446"/>
    </source>
</evidence>
<evidence type="ECO:0000313" key="5">
    <source>
        <dbReference type="Proteomes" id="UP001214638"/>
    </source>
</evidence>
<dbReference type="PANTHER" id="PTHR38149">
    <property type="entry name" value="ATPASE"/>
    <property type="match status" value="1"/>
</dbReference>
<dbReference type="EMBL" id="JALLKP010000002">
    <property type="protein sequence ID" value="KAK2196485.1"/>
    <property type="molecule type" value="Genomic_DNA"/>
</dbReference>
<evidence type="ECO:0000259" key="1">
    <source>
        <dbReference type="Pfam" id="PF09818"/>
    </source>
</evidence>
<keyword evidence="5" id="KW-1185">Reference proteome</keyword>
<dbReference type="Pfam" id="PF21117">
    <property type="entry name" value="MRB1590_C"/>
    <property type="match status" value="1"/>
</dbReference>
<dbReference type="InterPro" id="IPR027417">
    <property type="entry name" value="P-loop_NTPase"/>
</dbReference>
<dbReference type="InterPro" id="IPR019195">
    <property type="entry name" value="ABC_ATPase_put"/>
</dbReference>
<dbReference type="Pfam" id="PF09818">
    <property type="entry name" value="ABC_ATPase"/>
    <property type="match status" value="1"/>
</dbReference>
<dbReference type="AlphaFoldDB" id="A0AAD9PKR3"/>
<accession>A0AAD9PKR3</accession>
<dbReference type="SUPFAM" id="SSF52540">
    <property type="entry name" value="P-loop containing nucleoside triphosphate hydrolases"/>
    <property type="match status" value="1"/>
</dbReference>
<protein>
    <submittedName>
        <fullName evidence="4">Bifunctional ABC transporter</fullName>
    </submittedName>
</protein>
<feature type="domain" description="MRB1590-like C-terminal" evidence="3">
    <location>
        <begin position="623"/>
        <end position="740"/>
    </location>
</feature>
<organism evidence="4 5">
    <name type="scientific">Babesia duncani</name>
    <dbReference type="NCBI Taxonomy" id="323732"/>
    <lineage>
        <taxon>Eukaryota</taxon>
        <taxon>Sar</taxon>
        <taxon>Alveolata</taxon>
        <taxon>Apicomplexa</taxon>
        <taxon>Aconoidasida</taxon>
        <taxon>Piroplasmida</taxon>
        <taxon>Babesiidae</taxon>
        <taxon>Babesia</taxon>
    </lineage>
</organism>
<evidence type="ECO:0000259" key="3">
    <source>
        <dbReference type="Pfam" id="PF21117"/>
    </source>
</evidence>
<feature type="domain" description="ATPase of the ABC class N-terminal" evidence="2">
    <location>
        <begin position="152"/>
        <end position="314"/>
    </location>
</feature>
<dbReference type="PANTHER" id="PTHR38149:SF1">
    <property type="entry name" value="ATPASE"/>
    <property type="match status" value="1"/>
</dbReference>
<name>A0AAD9PKR3_9APIC</name>
<sequence length="756" mass="84627">MRKPLVTVKNFSFATCALLFVCTLTAGYIARFSNHSPSNYIASHARLFRRGEYSGFGFINTVEIPSWNSVRIRPLYSLEDYAMERKKGLGPRASRRWGARMDRERRHNFGNVAGNEDIGGCNSTYKFVESYFDEENDGYHWPPEQELIKSGNLNNHLRNKTGGPYGSYKSLLGEWKVDDGAISIIFDRIQSDPFAPPSNIRVRVAYDINGFPTDLLAPRIRNIATCDYIIRKLSKILRGRDESNALRGVKRKTFEIAPPTQYVLERKSLLLNSKYIEARLFVHLPGFGRRVDGNYAARMFCEELPKIVKECLFYSGLDSQKLYRHVYCIEDQDHLRRSLKDLGLVAFVTNGAILPRATGTVQVPLDSKIAKSFVSPDSLQVTIPLLNRAPITGMGIKSGVTVIVGGGYHGKSTLLEALQVGIYNKVPGDGREFVVTSPNAVKVRAEDGRSVTSIDISTFIGTLPNKKDSTNFTSANASGSTSQAAAIMEAIEMGADVLLLDEDISASNFMFRDNLMDDLVSKDKEPITTFLMLTRGFYEQLGISTILVSGSCGAYMDPATCVIQMDQYTPHDRTEQAKELCLKHGLNLQETCNLILGQKEMVQTRLINSRIISSESFKREQGKIKQHGTSTIDYGKETINIGLIDQLVDKGQVCAIANILFHLEHEFMSSKADWKSRTLRELLETLYSKWHQSREFTDAVNEHNCLDDVNGPKPFPAGDCAMPRIFEVAAVLNRMPALKVSRLVKTPIEPQQNHPL</sequence>
<proteinExistence type="predicted"/>
<dbReference type="InterPro" id="IPR046833">
    <property type="entry name" value="ABC_N"/>
</dbReference>
<dbReference type="Pfam" id="PF20446">
    <property type="entry name" value="ABC_N"/>
    <property type="match status" value="1"/>
</dbReference>
<dbReference type="Proteomes" id="UP001214638">
    <property type="component" value="Unassembled WGS sequence"/>
</dbReference>
<dbReference type="RefSeq" id="XP_067803327.1">
    <property type="nucleotide sequence ID" value="XM_067946763.1"/>
</dbReference>
<dbReference type="InterPro" id="IPR046834">
    <property type="entry name" value="ABC_ATPase_C"/>
</dbReference>
<feature type="domain" description="ATPase of the ABC class C-terminal" evidence="1">
    <location>
        <begin position="319"/>
        <end position="591"/>
    </location>
</feature>
<comment type="caution">
    <text evidence="4">The sequence shown here is derived from an EMBL/GenBank/DDBJ whole genome shotgun (WGS) entry which is preliminary data.</text>
</comment>
<reference evidence="4" key="1">
    <citation type="journal article" date="2023" name="Nat. Microbiol.">
        <title>Babesia duncani multi-omics identifies virulence factors and drug targets.</title>
        <authorList>
            <person name="Singh P."/>
            <person name="Lonardi S."/>
            <person name="Liang Q."/>
            <person name="Vydyam P."/>
            <person name="Khabirova E."/>
            <person name="Fang T."/>
            <person name="Gihaz S."/>
            <person name="Thekkiniath J."/>
            <person name="Munshi M."/>
            <person name="Abel S."/>
            <person name="Ciampossin L."/>
            <person name="Batugedara G."/>
            <person name="Gupta M."/>
            <person name="Lu X.M."/>
            <person name="Lenz T."/>
            <person name="Chakravarty S."/>
            <person name="Cornillot E."/>
            <person name="Hu Y."/>
            <person name="Ma W."/>
            <person name="Gonzalez L.M."/>
            <person name="Sanchez S."/>
            <person name="Estrada K."/>
            <person name="Sanchez-Flores A."/>
            <person name="Montero E."/>
            <person name="Harb O.S."/>
            <person name="Le Roch K.G."/>
            <person name="Mamoun C.B."/>
        </authorList>
    </citation>
    <scope>NUCLEOTIDE SEQUENCE</scope>
    <source>
        <strain evidence="4">WA1</strain>
    </source>
</reference>